<dbReference type="Proteomes" id="UP000663827">
    <property type="component" value="Unassembled WGS sequence"/>
</dbReference>
<name>A0A8H3EAU6_9AGAM</name>
<evidence type="ECO:0000259" key="1">
    <source>
        <dbReference type="SMART" id="SM00829"/>
    </source>
</evidence>
<dbReference type="SMART" id="SM00829">
    <property type="entry name" value="PKS_ER"/>
    <property type="match status" value="1"/>
</dbReference>
<dbReference type="EMBL" id="CAJNJQ010006304">
    <property type="protein sequence ID" value="CAE7226229.1"/>
    <property type="molecule type" value="Genomic_DNA"/>
</dbReference>
<dbReference type="Gene3D" id="3.90.180.10">
    <property type="entry name" value="Medium-chain alcohol dehydrogenases, catalytic domain"/>
    <property type="match status" value="1"/>
</dbReference>
<dbReference type="GO" id="GO:0016651">
    <property type="term" value="F:oxidoreductase activity, acting on NAD(P)H"/>
    <property type="evidence" value="ECO:0007669"/>
    <property type="project" value="InterPro"/>
</dbReference>
<dbReference type="SUPFAM" id="SSF50129">
    <property type="entry name" value="GroES-like"/>
    <property type="match status" value="1"/>
</dbReference>
<dbReference type="InterPro" id="IPR011032">
    <property type="entry name" value="GroES-like_sf"/>
</dbReference>
<dbReference type="SUPFAM" id="SSF51735">
    <property type="entry name" value="NAD(P)-binding Rossmann-fold domains"/>
    <property type="match status" value="1"/>
</dbReference>
<dbReference type="AlphaFoldDB" id="A0A8H3EAU6"/>
<dbReference type="Pfam" id="PF08240">
    <property type="entry name" value="ADH_N"/>
    <property type="match status" value="1"/>
</dbReference>
<evidence type="ECO:0000313" key="3">
    <source>
        <dbReference type="Proteomes" id="UP000663827"/>
    </source>
</evidence>
<organism evidence="2 3">
    <name type="scientific">Rhizoctonia solani</name>
    <dbReference type="NCBI Taxonomy" id="456999"/>
    <lineage>
        <taxon>Eukaryota</taxon>
        <taxon>Fungi</taxon>
        <taxon>Dikarya</taxon>
        <taxon>Basidiomycota</taxon>
        <taxon>Agaricomycotina</taxon>
        <taxon>Agaricomycetes</taxon>
        <taxon>Cantharellales</taxon>
        <taxon>Ceratobasidiaceae</taxon>
        <taxon>Rhizoctonia</taxon>
    </lineage>
</organism>
<proteinExistence type="predicted"/>
<dbReference type="InterPro" id="IPR036291">
    <property type="entry name" value="NAD(P)-bd_dom_sf"/>
</dbReference>
<dbReference type="InterPro" id="IPR020843">
    <property type="entry name" value="ER"/>
</dbReference>
<dbReference type="PANTHER" id="PTHR45348">
    <property type="entry name" value="HYPOTHETICAL OXIDOREDUCTASE (EUROFUNG)"/>
    <property type="match status" value="1"/>
</dbReference>
<dbReference type="PANTHER" id="PTHR45348:SF2">
    <property type="entry name" value="ZINC-TYPE ALCOHOL DEHYDROGENASE-LIKE PROTEIN C2E1P3.01"/>
    <property type="match status" value="1"/>
</dbReference>
<sequence>MSSPRQTMKALIVQEGKEVKLEDVPVPTLESNEVLIRVHSVAQNPTDWKHTDFVSPAGNIIGCDLSGIVVKLGSESISRIKVGDTVAAFVHGGNYKDRGAFAQYAKADADLVWKFSPSVLSFEEAATMGCALWTSIQAFYNRMGLDEPFSASPKNEWILIYGGSTSLGLFSTQLAKLSGYKVVTTTSPKNFNLLKSLGADLNELNLPAPNQYKDTDIVQQIQRATGNSLKFAFDTISEASTQVLCVKSLAPSPKGSTPDKVVVVQFPSDDAKALRKDAVIQLTLIYTALGRSFDWPNTKFPASPEDRAHMVSWMPKLEEFVTKGQIKPNPVKLWPGGLVAVNQGFQYMREGKVSAEKIVYNVE</sequence>
<dbReference type="CDD" id="cd08249">
    <property type="entry name" value="enoyl_reductase_like"/>
    <property type="match status" value="1"/>
</dbReference>
<feature type="domain" description="Enoyl reductase (ER)" evidence="1">
    <location>
        <begin position="16"/>
        <end position="360"/>
    </location>
</feature>
<dbReference type="InterPro" id="IPR013154">
    <property type="entry name" value="ADH-like_N"/>
</dbReference>
<dbReference type="InterPro" id="IPR047122">
    <property type="entry name" value="Trans-enoyl_RdTase-like"/>
</dbReference>
<gene>
    <name evidence="2" type="ORF">RDB_LOCUS175876</name>
</gene>
<evidence type="ECO:0000313" key="2">
    <source>
        <dbReference type="EMBL" id="CAE7226229.1"/>
    </source>
</evidence>
<dbReference type="Gene3D" id="3.40.50.720">
    <property type="entry name" value="NAD(P)-binding Rossmann-like Domain"/>
    <property type="match status" value="1"/>
</dbReference>
<reference evidence="2" key="1">
    <citation type="submission" date="2021-01" db="EMBL/GenBank/DDBJ databases">
        <authorList>
            <person name="Kaushik A."/>
        </authorList>
    </citation>
    <scope>NUCLEOTIDE SEQUENCE</scope>
    <source>
        <strain evidence="2">AG5</strain>
    </source>
</reference>
<accession>A0A8H3EAU6</accession>
<protein>
    <recommendedName>
        <fullName evidence="1">Enoyl reductase (ER) domain-containing protein</fullName>
    </recommendedName>
</protein>
<comment type="caution">
    <text evidence="2">The sequence shown here is derived from an EMBL/GenBank/DDBJ whole genome shotgun (WGS) entry which is preliminary data.</text>
</comment>